<reference evidence="1" key="1">
    <citation type="submission" date="2014-11" db="EMBL/GenBank/DDBJ databases">
        <authorList>
            <person name="Amaro Gonzalez C."/>
        </authorList>
    </citation>
    <scope>NUCLEOTIDE SEQUENCE</scope>
</reference>
<accession>A0A0E9UNC8</accession>
<dbReference type="EMBL" id="GBXM01042104">
    <property type="protein sequence ID" value="JAH66473.1"/>
    <property type="molecule type" value="Transcribed_RNA"/>
</dbReference>
<organism evidence="1">
    <name type="scientific">Anguilla anguilla</name>
    <name type="common">European freshwater eel</name>
    <name type="synonym">Muraena anguilla</name>
    <dbReference type="NCBI Taxonomy" id="7936"/>
    <lineage>
        <taxon>Eukaryota</taxon>
        <taxon>Metazoa</taxon>
        <taxon>Chordata</taxon>
        <taxon>Craniata</taxon>
        <taxon>Vertebrata</taxon>
        <taxon>Euteleostomi</taxon>
        <taxon>Actinopterygii</taxon>
        <taxon>Neopterygii</taxon>
        <taxon>Teleostei</taxon>
        <taxon>Anguilliformes</taxon>
        <taxon>Anguillidae</taxon>
        <taxon>Anguilla</taxon>
    </lineage>
</organism>
<evidence type="ECO:0000313" key="1">
    <source>
        <dbReference type="EMBL" id="JAH66473.1"/>
    </source>
</evidence>
<dbReference type="AlphaFoldDB" id="A0A0E9UNC8"/>
<sequence>MLIEEETNSHLTHILRFLKS</sequence>
<protein>
    <submittedName>
        <fullName evidence="1">Uncharacterized protein</fullName>
    </submittedName>
</protein>
<name>A0A0E9UNC8_ANGAN</name>
<reference evidence="1" key="2">
    <citation type="journal article" date="2015" name="Fish Shellfish Immunol.">
        <title>Early steps in the European eel (Anguilla anguilla)-Vibrio vulnificus interaction in the gills: Role of the RtxA13 toxin.</title>
        <authorList>
            <person name="Callol A."/>
            <person name="Pajuelo D."/>
            <person name="Ebbesson L."/>
            <person name="Teles M."/>
            <person name="MacKenzie S."/>
            <person name="Amaro C."/>
        </authorList>
    </citation>
    <scope>NUCLEOTIDE SEQUENCE</scope>
</reference>
<proteinExistence type="predicted"/>